<keyword evidence="2" id="KW-1185">Reference proteome</keyword>
<dbReference type="PANTHER" id="PTHR35701:SF1">
    <property type="entry name" value="OS11G0148400 PROTEIN"/>
    <property type="match status" value="1"/>
</dbReference>
<dbReference type="PANTHER" id="PTHR35701">
    <property type="entry name" value="OS11G0148400 PROTEIN"/>
    <property type="match status" value="1"/>
</dbReference>
<sequence length="237" mass="26490">MADEEDDDDLFGDFKFVSSYTNGNTLDFEDQEDDWGDFIDNNTGDKPHHHIQTSEKKIWHKPQGVLPLSIFGDQDDDKFDSNSIDHFFNDSFKNVSTVKNGFNYGSGINLNDLYNQDQSNSDSVNQIVDLDEDGWEFKDASSGEVEVSSIKAAETTTTIITSDNMIQLSQTDAKYYQYQSTVAEDGLLKFSFNYLDDLCVVAASKSIFGFPTFTVETVSEPGLDTLFGSVDLLSEST</sequence>
<accession>A0A7J7MBA1</accession>
<proteinExistence type="predicted"/>
<reference evidence="1 2" key="1">
    <citation type="journal article" date="2020" name="IScience">
        <title>Genome Sequencing of the Endangered Kingdonia uniflora (Circaeasteraceae, Ranunculales) Reveals Potential Mechanisms of Evolutionary Specialization.</title>
        <authorList>
            <person name="Sun Y."/>
            <person name="Deng T."/>
            <person name="Zhang A."/>
            <person name="Moore M.J."/>
            <person name="Landis J.B."/>
            <person name="Lin N."/>
            <person name="Zhang H."/>
            <person name="Zhang X."/>
            <person name="Huang J."/>
            <person name="Zhang X."/>
            <person name="Sun H."/>
            <person name="Wang H."/>
        </authorList>
    </citation>
    <scope>NUCLEOTIDE SEQUENCE [LARGE SCALE GENOMIC DNA]</scope>
    <source>
        <strain evidence="1">TB1705</strain>
        <tissue evidence="1">Leaf</tissue>
    </source>
</reference>
<dbReference type="EMBL" id="JACGCM010001654">
    <property type="protein sequence ID" value="KAF6152166.1"/>
    <property type="molecule type" value="Genomic_DNA"/>
</dbReference>
<dbReference type="Proteomes" id="UP000541444">
    <property type="component" value="Unassembled WGS sequence"/>
</dbReference>
<name>A0A7J7MBA1_9MAGN</name>
<dbReference type="OrthoDB" id="765227at2759"/>
<dbReference type="AlphaFoldDB" id="A0A7J7MBA1"/>
<evidence type="ECO:0000313" key="2">
    <source>
        <dbReference type="Proteomes" id="UP000541444"/>
    </source>
</evidence>
<protein>
    <submittedName>
        <fullName evidence="1">Uncharacterized protein</fullName>
    </submittedName>
</protein>
<comment type="caution">
    <text evidence="1">The sequence shown here is derived from an EMBL/GenBank/DDBJ whole genome shotgun (WGS) entry which is preliminary data.</text>
</comment>
<organism evidence="1 2">
    <name type="scientific">Kingdonia uniflora</name>
    <dbReference type="NCBI Taxonomy" id="39325"/>
    <lineage>
        <taxon>Eukaryota</taxon>
        <taxon>Viridiplantae</taxon>
        <taxon>Streptophyta</taxon>
        <taxon>Embryophyta</taxon>
        <taxon>Tracheophyta</taxon>
        <taxon>Spermatophyta</taxon>
        <taxon>Magnoliopsida</taxon>
        <taxon>Ranunculales</taxon>
        <taxon>Circaeasteraceae</taxon>
        <taxon>Kingdonia</taxon>
    </lineage>
</organism>
<evidence type="ECO:0000313" key="1">
    <source>
        <dbReference type="EMBL" id="KAF6152166.1"/>
    </source>
</evidence>
<gene>
    <name evidence="1" type="ORF">GIB67_005812</name>
</gene>